<dbReference type="PANTHER" id="PTHR33755:SF5">
    <property type="entry name" value="TYPE II TOXIN-ANTITOXIN SYSTEM RELE_PARE FAMILY TOXIN"/>
    <property type="match status" value="1"/>
</dbReference>
<evidence type="ECO:0000256" key="2">
    <source>
        <dbReference type="ARBA" id="ARBA00022649"/>
    </source>
</evidence>
<keyword evidence="4" id="KW-1185">Reference proteome</keyword>
<dbReference type="Proteomes" id="UP000242219">
    <property type="component" value="Unassembled WGS sequence"/>
</dbReference>
<comment type="caution">
    <text evidence="3">The sequence shown here is derived from an EMBL/GenBank/DDBJ whole genome shotgun (WGS) entry which is preliminary data.</text>
</comment>
<comment type="similarity">
    <text evidence="1">Belongs to the RelE toxin family.</text>
</comment>
<accession>A0A1V6LZW1</accession>
<dbReference type="AlphaFoldDB" id="A0A1V6LZW1"/>
<keyword evidence="2" id="KW-1277">Toxin-antitoxin system</keyword>
<protein>
    <submittedName>
        <fullName evidence="3">Plasmid stabilization protein</fullName>
    </submittedName>
</protein>
<name>A0A1V6LZW1_9BACT</name>
<evidence type="ECO:0000313" key="4">
    <source>
        <dbReference type="Proteomes" id="UP000242219"/>
    </source>
</evidence>
<dbReference type="Gene3D" id="3.30.2310.20">
    <property type="entry name" value="RelE-like"/>
    <property type="match status" value="1"/>
</dbReference>
<reference evidence="3 4" key="1">
    <citation type="journal article" date="2016" name="Genome Announc.">
        <title>Draft Genome Sequence of the Anaerobic Ammonium-Oxidizing Bacterium 'Candidatus Brocadia sp. 40'.</title>
        <authorList>
            <person name="Ali M."/>
            <person name="Haroon M.F."/>
            <person name="Narita Y."/>
            <person name="Zhang L."/>
            <person name="Rangel Shaw D."/>
            <person name="Okabe S."/>
            <person name="Saikaly P.E."/>
        </authorList>
    </citation>
    <scope>NUCLEOTIDE SEQUENCE [LARGE SCALE GENOMIC DNA]</scope>
    <source>
        <strain evidence="3 4">40</strain>
    </source>
</reference>
<dbReference type="InterPro" id="IPR051803">
    <property type="entry name" value="TA_system_RelE-like_toxin"/>
</dbReference>
<dbReference type="PANTHER" id="PTHR33755">
    <property type="entry name" value="TOXIN PARE1-RELATED"/>
    <property type="match status" value="1"/>
</dbReference>
<proteinExistence type="inferred from homology"/>
<sequence>MDYKIIWSPEALEDIEAIGEFIARDSEFYAESTIQKIFEAPQSLIQHPKIGRVVPEVGDESIRELFVFQYRIVYEIKANEIHILTVIHGKRMFDKEKI</sequence>
<dbReference type="InterPro" id="IPR035093">
    <property type="entry name" value="RelE/ParE_toxin_dom_sf"/>
</dbReference>
<organism evidence="3 4">
    <name type="scientific">Candidatus Brocadia sapporoensis</name>
    <dbReference type="NCBI Taxonomy" id="392547"/>
    <lineage>
        <taxon>Bacteria</taxon>
        <taxon>Pseudomonadati</taxon>
        <taxon>Planctomycetota</taxon>
        <taxon>Candidatus Brocadiia</taxon>
        <taxon>Candidatus Brocadiales</taxon>
        <taxon>Candidatus Brocadiaceae</taxon>
        <taxon>Candidatus Brocadia</taxon>
    </lineage>
</organism>
<dbReference type="SUPFAM" id="SSF143011">
    <property type="entry name" value="RelE-like"/>
    <property type="match status" value="1"/>
</dbReference>
<dbReference type="NCBIfam" id="TIGR02385">
    <property type="entry name" value="RelE_StbE"/>
    <property type="match status" value="1"/>
</dbReference>
<evidence type="ECO:0000313" key="3">
    <source>
        <dbReference type="EMBL" id="OQD45704.1"/>
    </source>
</evidence>
<dbReference type="RefSeq" id="WP_070067106.1">
    <property type="nucleotide sequence ID" value="NZ_MJUW02000077.1"/>
</dbReference>
<dbReference type="InterPro" id="IPR007712">
    <property type="entry name" value="RelE/ParE_toxin"/>
</dbReference>
<dbReference type="EMBL" id="MJUW02000077">
    <property type="protein sequence ID" value="OQD45704.1"/>
    <property type="molecule type" value="Genomic_DNA"/>
</dbReference>
<evidence type="ECO:0000256" key="1">
    <source>
        <dbReference type="ARBA" id="ARBA00006226"/>
    </source>
</evidence>
<gene>
    <name evidence="3" type="ORF">BIY37_06985</name>
</gene>
<dbReference type="Pfam" id="PF05016">
    <property type="entry name" value="ParE_toxin"/>
    <property type="match status" value="1"/>
</dbReference>